<evidence type="ECO:0000313" key="3">
    <source>
        <dbReference type="EMBL" id="OAM88954.1"/>
    </source>
</evidence>
<evidence type="ECO:0000256" key="1">
    <source>
        <dbReference type="ARBA" id="ARBA00022679"/>
    </source>
</evidence>
<dbReference type="Gene3D" id="3.40.50.150">
    <property type="entry name" value="Vaccinia Virus protein VP39"/>
    <property type="match status" value="1"/>
</dbReference>
<evidence type="ECO:0000259" key="2">
    <source>
        <dbReference type="Pfam" id="PF13649"/>
    </source>
</evidence>
<dbReference type="GO" id="GO:0008168">
    <property type="term" value="F:methyltransferase activity"/>
    <property type="evidence" value="ECO:0007669"/>
    <property type="project" value="UniProtKB-KW"/>
</dbReference>
<dbReference type="InterPro" id="IPR041698">
    <property type="entry name" value="Methyltransf_25"/>
</dbReference>
<dbReference type="EMBL" id="LRRQ01000113">
    <property type="protein sequence ID" value="OAM88954.1"/>
    <property type="molecule type" value="Genomic_DNA"/>
</dbReference>
<evidence type="ECO:0000313" key="4">
    <source>
        <dbReference type="Proteomes" id="UP000078486"/>
    </source>
</evidence>
<comment type="caution">
    <text evidence="3">The sequence shown here is derived from an EMBL/GenBank/DDBJ whole genome shotgun (WGS) entry which is preliminary data.</text>
</comment>
<keyword evidence="1 3" id="KW-0808">Transferase</keyword>
<reference evidence="3 4" key="1">
    <citation type="submission" date="2016-01" db="EMBL/GenBank/DDBJ databases">
        <title>High potential of lignocellulose degradation of a new Verrucomicrobia species.</title>
        <authorList>
            <person name="Wang Y."/>
            <person name="Shi Y."/>
            <person name="Qiu Z."/>
            <person name="Liu S."/>
            <person name="Yang H."/>
        </authorList>
    </citation>
    <scope>NUCLEOTIDE SEQUENCE [LARGE SCALE GENOMIC DNA]</scope>
    <source>
        <strain evidence="3 4">TSB47</strain>
    </source>
</reference>
<gene>
    <name evidence="3" type="ORF">AW736_09240</name>
</gene>
<dbReference type="GO" id="GO:0032259">
    <property type="term" value="P:methylation"/>
    <property type="evidence" value="ECO:0007669"/>
    <property type="project" value="UniProtKB-KW"/>
</dbReference>
<dbReference type="STRING" id="1184151.AW736_09240"/>
<dbReference type="RefSeq" id="WP_068770014.1">
    <property type="nucleotide sequence ID" value="NZ_CP109796.1"/>
</dbReference>
<dbReference type="SUPFAM" id="SSF53335">
    <property type="entry name" value="S-adenosyl-L-methionine-dependent methyltransferases"/>
    <property type="match status" value="1"/>
</dbReference>
<dbReference type="Pfam" id="PF13649">
    <property type="entry name" value="Methyltransf_25"/>
    <property type="match status" value="1"/>
</dbReference>
<proteinExistence type="predicted"/>
<dbReference type="AlphaFoldDB" id="A0A178IG07"/>
<name>A0A178IG07_9BACT</name>
<dbReference type="PANTHER" id="PTHR43861">
    <property type="entry name" value="TRANS-ACONITATE 2-METHYLTRANSFERASE-RELATED"/>
    <property type="match status" value="1"/>
</dbReference>
<sequence>MDADHWNERYAATGHFYGTEPNGFLAAMASLIPDGSVLCLAEGEGRNAVHLATLGHRVTAVDQSSVGLDKAQRLAATWGVTLETVVTDLATYPISPGRWAGIISIFAHLPSPLRRNLHAAVVHGLKPGGIFILEAYTPAQLAFNTGGPKDLVLLMQLDDLHTELAGLNLLVAREIERDVVEGPGHRGRAAIVQVVGRKPQK</sequence>
<dbReference type="CDD" id="cd02440">
    <property type="entry name" value="AdoMet_MTases"/>
    <property type="match status" value="1"/>
</dbReference>
<dbReference type="InterPro" id="IPR029063">
    <property type="entry name" value="SAM-dependent_MTases_sf"/>
</dbReference>
<protein>
    <submittedName>
        <fullName evidence="3">SAM-dependent methyltransferase</fullName>
    </submittedName>
</protein>
<dbReference type="PANTHER" id="PTHR43861:SF3">
    <property type="entry name" value="PUTATIVE (AFU_ORTHOLOGUE AFUA_2G14390)-RELATED"/>
    <property type="match status" value="1"/>
</dbReference>
<dbReference type="Proteomes" id="UP000078486">
    <property type="component" value="Unassembled WGS sequence"/>
</dbReference>
<keyword evidence="4" id="KW-1185">Reference proteome</keyword>
<accession>A0A178IG07</accession>
<keyword evidence="3" id="KW-0489">Methyltransferase</keyword>
<dbReference type="OrthoDB" id="9804312at2"/>
<feature type="domain" description="Methyltransferase" evidence="2">
    <location>
        <begin position="37"/>
        <end position="129"/>
    </location>
</feature>
<organism evidence="3 4">
    <name type="scientific">Termitidicoccus mucosus</name>
    <dbReference type="NCBI Taxonomy" id="1184151"/>
    <lineage>
        <taxon>Bacteria</taxon>
        <taxon>Pseudomonadati</taxon>
        <taxon>Verrucomicrobiota</taxon>
        <taxon>Opitutia</taxon>
        <taxon>Opitutales</taxon>
        <taxon>Opitutaceae</taxon>
        <taxon>Termitidicoccus</taxon>
    </lineage>
</organism>